<evidence type="ECO:0000313" key="2">
    <source>
        <dbReference type="EMBL" id="KAJ8866025.1"/>
    </source>
</evidence>
<dbReference type="Proteomes" id="UP001159363">
    <property type="component" value="Chromosome 16"/>
</dbReference>
<proteinExistence type="predicted"/>
<evidence type="ECO:0000256" key="1">
    <source>
        <dbReference type="SAM" id="MobiDB-lite"/>
    </source>
</evidence>
<name>A0ABQ9G0L3_9NEOP</name>
<comment type="caution">
    <text evidence="2">The sequence shown here is derived from an EMBL/GenBank/DDBJ whole genome shotgun (WGS) entry which is preliminary data.</text>
</comment>
<accession>A0ABQ9G0L3</accession>
<feature type="region of interest" description="Disordered" evidence="1">
    <location>
        <begin position="60"/>
        <end position="112"/>
    </location>
</feature>
<evidence type="ECO:0000313" key="3">
    <source>
        <dbReference type="Proteomes" id="UP001159363"/>
    </source>
</evidence>
<organism evidence="2 3">
    <name type="scientific">Dryococelus australis</name>
    <dbReference type="NCBI Taxonomy" id="614101"/>
    <lineage>
        <taxon>Eukaryota</taxon>
        <taxon>Metazoa</taxon>
        <taxon>Ecdysozoa</taxon>
        <taxon>Arthropoda</taxon>
        <taxon>Hexapoda</taxon>
        <taxon>Insecta</taxon>
        <taxon>Pterygota</taxon>
        <taxon>Neoptera</taxon>
        <taxon>Polyneoptera</taxon>
        <taxon>Phasmatodea</taxon>
        <taxon>Verophasmatodea</taxon>
        <taxon>Anareolatae</taxon>
        <taxon>Phasmatidae</taxon>
        <taxon>Eurycanthinae</taxon>
        <taxon>Dryococelus</taxon>
    </lineage>
</organism>
<gene>
    <name evidence="2" type="ORF">PR048_033549</name>
</gene>
<reference evidence="2 3" key="1">
    <citation type="submission" date="2023-02" db="EMBL/GenBank/DDBJ databases">
        <title>LHISI_Scaffold_Assembly.</title>
        <authorList>
            <person name="Stuart O.P."/>
            <person name="Cleave R."/>
            <person name="Magrath M.J.L."/>
            <person name="Mikheyev A.S."/>
        </authorList>
    </citation>
    <scope>NUCLEOTIDE SEQUENCE [LARGE SCALE GENOMIC DNA]</scope>
    <source>
        <strain evidence="2">Daus_M_001</strain>
        <tissue evidence="2">Leg muscle</tissue>
    </source>
</reference>
<sequence length="780" mass="88725">MNRVMGAMAMLILHKAEEHTACIQVDPKQGFQKCSFKSELPIVTSVTCFHVSVKSCPKDPAPEYNGAGKQEIPKKTRRPAASSGAIPTRENPRVTRPGIEQGSARWEASSLTAQTPWPRDKIDVKHLYTIVDFAIGLQFIRHALDDSEPIADVQGNNSEPSFAIGSFELLRVPICLPANHGRDLQARLYSFMHTYADVNNASVVCCHSGRRRLGQRSPGSVKHRADQRPMFYEHKCLKFYLASKGIREFLRSQLTLHNAGGYTTCIQDKLDVQHVYIEISFAIGSQFIRHTLDNTEPIADLLDSTVLCTNMPMSTMHWLPAVTVEGDDWASILQEMSNTDKIDEKHLYTIVDFAIGLQFISHALDDSEPITDVQGNNGPTEITFNDTIAEATVMSVRLYIEMLEIREDFSNVLSHGIRIHIDPVKWGYEGSIYWLAYRLMLLDSDWRARFQHVSGQRSHFAGACGRSSLYKPLLHLCIREYSLPKSLNTLKSAHIYWRPGLVRRIGKFREFNDLCARHLTVQDSLFVPLQVYYWRGVVQVQTAASCVRCGIMQQLRTELQTTNFLVDVSGYDDANLRLTSSSCVNYWCSPLLAHSGSVAVNFTVVYAPELASFFHWLLRRCQATPFLTELNVIDVRNCDVFNYKRSRYLGRVRYTKHEELRRAIVVVEFLANDIYDSGIHNVESFYFLLRKPPGQALAQATRRKGFKENVNDYVTIVDPSHVQFTQKGSDLTSEQQPMEELRRLEYIQYLAPYRWRAQLEFAGQATISSFTTTPYSSEAL</sequence>
<dbReference type="EMBL" id="JARBHB010000017">
    <property type="protein sequence ID" value="KAJ8866025.1"/>
    <property type="molecule type" value="Genomic_DNA"/>
</dbReference>
<keyword evidence="3" id="KW-1185">Reference proteome</keyword>
<protein>
    <submittedName>
        <fullName evidence="2">Uncharacterized protein</fullName>
    </submittedName>
</protein>